<organism evidence="3">
    <name type="scientific">hydrothermal vent metagenome</name>
    <dbReference type="NCBI Taxonomy" id="652676"/>
    <lineage>
        <taxon>unclassified sequences</taxon>
        <taxon>metagenomes</taxon>
        <taxon>ecological metagenomes</taxon>
    </lineage>
</organism>
<dbReference type="AlphaFoldDB" id="A0A1W1C7M2"/>
<dbReference type="CDD" id="cd09726">
    <property type="entry name" value="RAMP_I_III"/>
    <property type="match status" value="2"/>
</dbReference>
<dbReference type="PANTHER" id="PTHR35579:SF6">
    <property type="entry name" value="DUF324 DOMAIN-CONTAINING PROTEIN"/>
    <property type="match status" value="1"/>
</dbReference>
<dbReference type="Pfam" id="PF03787">
    <property type="entry name" value="RAMPs"/>
    <property type="match status" value="2"/>
</dbReference>
<sequence length="418" mass="46797">MKTRHIAHIIIEADTPLKVGSNASDFLQDSPVQKDWNGLPMILGTSIAGVLRKDFRGDVKDIFGEESGSKVIFSNALLCINKNNDVCEELLLTKTPFLKIFDNLPIREHTAINDKGVAKENSKFDEEIVYKGTRFKFSIEMIEDDKKSFDEILNLLYSSSFRLGGGSTKGFGKIKVIEIKMGSFKKENYENYSSSLNYKDLTLLDNLLGDTQPTNHINYTLKITPDDFFMFGSGFGDSDADSTPVYEKVVDYENARLTNNQILIPASSIKGVLAHRTTYHYNLQQKLFIGDENAKESIKELFGEAKNSKKNIYGSKGKILISDCFKPDNNQTKTFDHVAIDRFTGGGIDGALFQEKTIADDREYEIDILLEKNIDNEYINAFESALKDIVKGMLPLGGMTTKGHGVFSGEVFKDGEKI</sequence>
<dbReference type="EMBL" id="FPHG01000048">
    <property type="protein sequence ID" value="SFV61776.1"/>
    <property type="molecule type" value="Genomic_DNA"/>
</dbReference>
<evidence type="ECO:0000313" key="3">
    <source>
        <dbReference type="EMBL" id="SFV61776.1"/>
    </source>
</evidence>
<dbReference type="InterPro" id="IPR005537">
    <property type="entry name" value="RAMP_III_fam"/>
</dbReference>
<feature type="domain" description="CRISPR type III-associated protein" evidence="2">
    <location>
        <begin position="11"/>
        <end position="175"/>
    </location>
</feature>
<proteinExistence type="predicted"/>
<accession>A0A1W1C7M2</accession>
<dbReference type="InterPro" id="IPR052216">
    <property type="entry name" value="CRISPR_Csm3_endoribonuclease"/>
</dbReference>
<dbReference type="PANTHER" id="PTHR35579">
    <property type="entry name" value="CRISPR SYSTEM CMS ENDORIBONUCLEASE CSM3"/>
    <property type="match status" value="1"/>
</dbReference>
<reference evidence="3" key="1">
    <citation type="submission" date="2016-10" db="EMBL/GenBank/DDBJ databases">
        <authorList>
            <person name="de Groot N.N."/>
        </authorList>
    </citation>
    <scope>NUCLEOTIDE SEQUENCE</scope>
</reference>
<feature type="domain" description="CRISPR type III-associated protein" evidence="2">
    <location>
        <begin position="250"/>
        <end position="408"/>
    </location>
</feature>
<dbReference type="GO" id="GO:0051607">
    <property type="term" value="P:defense response to virus"/>
    <property type="evidence" value="ECO:0007669"/>
    <property type="project" value="UniProtKB-KW"/>
</dbReference>
<gene>
    <name evidence="3" type="ORF">MNB_SV-9-1501</name>
</gene>
<evidence type="ECO:0000256" key="1">
    <source>
        <dbReference type="ARBA" id="ARBA00023118"/>
    </source>
</evidence>
<protein>
    <submittedName>
        <fullName evidence="3">DUF324 domain-containing protein</fullName>
    </submittedName>
</protein>
<name>A0A1W1C7M2_9ZZZZ</name>
<keyword evidence="1" id="KW-0051">Antiviral defense</keyword>
<evidence type="ECO:0000259" key="2">
    <source>
        <dbReference type="Pfam" id="PF03787"/>
    </source>
</evidence>